<evidence type="ECO:0000313" key="2">
    <source>
        <dbReference type="EMBL" id="MER6978293.1"/>
    </source>
</evidence>
<evidence type="ECO:0000313" key="3">
    <source>
        <dbReference type="Proteomes" id="UP001458415"/>
    </source>
</evidence>
<dbReference type="InterPro" id="IPR007278">
    <property type="entry name" value="DUF397"/>
</dbReference>
<comment type="caution">
    <text evidence="2">The sequence shown here is derived from an EMBL/GenBank/DDBJ whole genome shotgun (WGS) entry which is preliminary data.</text>
</comment>
<keyword evidence="3" id="KW-1185">Reference proteome</keyword>
<organism evidence="2 3">
    <name type="scientific">Streptomyces carpinensis</name>
    <dbReference type="NCBI Taxonomy" id="66369"/>
    <lineage>
        <taxon>Bacteria</taxon>
        <taxon>Bacillati</taxon>
        <taxon>Actinomycetota</taxon>
        <taxon>Actinomycetes</taxon>
        <taxon>Kitasatosporales</taxon>
        <taxon>Streptomycetaceae</taxon>
        <taxon>Streptomyces</taxon>
    </lineage>
</organism>
<reference evidence="2 3" key="1">
    <citation type="submission" date="2024-06" db="EMBL/GenBank/DDBJ databases">
        <title>The Natural Products Discovery Center: Release of the First 8490 Sequenced Strains for Exploring Actinobacteria Biosynthetic Diversity.</title>
        <authorList>
            <person name="Kalkreuter E."/>
            <person name="Kautsar S.A."/>
            <person name="Yang D."/>
            <person name="Bader C.D."/>
            <person name="Teijaro C.N."/>
            <person name="Fluegel L."/>
            <person name="Davis C.M."/>
            <person name="Simpson J.R."/>
            <person name="Lauterbach L."/>
            <person name="Steele A.D."/>
            <person name="Gui C."/>
            <person name="Meng S."/>
            <person name="Li G."/>
            <person name="Viehrig K."/>
            <person name="Ye F."/>
            <person name="Su P."/>
            <person name="Kiefer A.F."/>
            <person name="Nichols A."/>
            <person name="Cepeda A.J."/>
            <person name="Yan W."/>
            <person name="Fan B."/>
            <person name="Jiang Y."/>
            <person name="Adhikari A."/>
            <person name="Zheng C.-J."/>
            <person name="Schuster L."/>
            <person name="Cowan T.M."/>
            <person name="Smanski M.J."/>
            <person name="Chevrette M.G."/>
            <person name="De Carvalho L.P.S."/>
            <person name="Shen B."/>
        </authorList>
    </citation>
    <scope>NUCLEOTIDE SEQUENCE [LARGE SCALE GENOMIC DNA]</scope>
    <source>
        <strain evidence="2 3">NPDC000634</strain>
    </source>
</reference>
<name>A0ABV1W265_9ACTN</name>
<evidence type="ECO:0000259" key="1">
    <source>
        <dbReference type="Pfam" id="PF04149"/>
    </source>
</evidence>
<accession>A0ABV1W265</accession>
<dbReference type="Pfam" id="PF04149">
    <property type="entry name" value="DUF397"/>
    <property type="match status" value="1"/>
</dbReference>
<sequence length="72" mass="8030">MGKEELYARDTSAVTWRKSSKSVYRPECVEVADLGDGAVAIRDSNARERGDLRFTASEWAAFREGVRDGEFG</sequence>
<dbReference type="Proteomes" id="UP001458415">
    <property type="component" value="Unassembled WGS sequence"/>
</dbReference>
<protein>
    <submittedName>
        <fullName evidence="2">DUF397 domain-containing protein</fullName>
    </submittedName>
</protein>
<proteinExistence type="predicted"/>
<gene>
    <name evidence="2" type="ORF">ABT317_15075</name>
</gene>
<dbReference type="EMBL" id="JBEPCU010000216">
    <property type="protein sequence ID" value="MER6978293.1"/>
    <property type="molecule type" value="Genomic_DNA"/>
</dbReference>
<feature type="domain" description="DUF397" evidence="1">
    <location>
        <begin position="15"/>
        <end position="67"/>
    </location>
</feature>
<dbReference type="RefSeq" id="WP_341868656.1">
    <property type="nucleotide sequence ID" value="NZ_MUBM01000011.1"/>
</dbReference>